<keyword evidence="3" id="KW-1015">Disulfide bond</keyword>
<organism evidence="6 7">
    <name type="scientific">Chitinimonas lacunae</name>
    <dbReference type="NCBI Taxonomy" id="1963018"/>
    <lineage>
        <taxon>Bacteria</taxon>
        <taxon>Pseudomonadati</taxon>
        <taxon>Pseudomonadota</taxon>
        <taxon>Betaproteobacteria</taxon>
        <taxon>Neisseriales</taxon>
        <taxon>Chitinibacteraceae</taxon>
        <taxon>Chitinimonas</taxon>
    </lineage>
</organism>
<keyword evidence="4" id="KW-0143">Chaperone</keyword>
<dbReference type="CDD" id="cd00498">
    <property type="entry name" value="Hsp33"/>
    <property type="match status" value="1"/>
</dbReference>
<dbReference type="Pfam" id="PF01430">
    <property type="entry name" value="HSP33"/>
    <property type="match status" value="1"/>
</dbReference>
<dbReference type="EMBL" id="JBHSBU010000001">
    <property type="protein sequence ID" value="MFC4159470.1"/>
    <property type="molecule type" value="Genomic_DNA"/>
</dbReference>
<dbReference type="Gene3D" id="3.90.1280.10">
    <property type="entry name" value="HSP33 redox switch-like"/>
    <property type="match status" value="1"/>
</dbReference>
<comment type="caution">
    <text evidence="6">The sequence shown here is derived from an EMBL/GenBank/DDBJ whole genome shotgun (WGS) entry which is preliminary data.</text>
</comment>
<evidence type="ECO:0000256" key="4">
    <source>
        <dbReference type="ARBA" id="ARBA00023186"/>
    </source>
</evidence>
<dbReference type="PIRSF" id="PIRSF005261">
    <property type="entry name" value="Heat_shock_Hsp33"/>
    <property type="match status" value="1"/>
</dbReference>
<keyword evidence="7" id="KW-1185">Reference proteome</keyword>
<dbReference type="InterPro" id="IPR016153">
    <property type="entry name" value="Heat_shock_Hsp33_N"/>
</dbReference>
<gene>
    <name evidence="6" type="primary">hslO</name>
    <name evidence="6" type="ORF">ACFOW7_08900</name>
</gene>
<evidence type="ECO:0000256" key="2">
    <source>
        <dbReference type="ARBA" id="ARBA00022833"/>
    </source>
</evidence>
<evidence type="ECO:0000256" key="3">
    <source>
        <dbReference type="ARBA" id="ARBA00023157"/>
    </source>
</evidence>
<evidence type="ECO:0000256" key="1">
    <source>
        <dbReference type="ARBA" id="ARBA00022490"/>
    </source>
</evidence>
<dbReference type="SUPFAM" id="SSF64397">
    <property type="entry name" value="Hsp33 domain"/>
    <property type="match status" value="1"/>
</dbReference>
<evidence type="ECO:0000313" key="6">
    <source>
        <dbReference type="EMBL" id="MFC4159470.1"/>
    </source>
</evidence>
<dbReference type="InterPro" id="IPR023212">
    <property type="entry name" value="Hsp33_helix_hairpin_bin_dom_sf"/>
</dbReference>
<dbReference type="Gene3D" id="1.10.287.480">
    <property type="entry name" value="helix hairpin bin"/>
    <property type="match status" value="1"/>
</dbReference>
<protein>
    <submittedName>
        <fullName evidence="6">Hsp33 family molecular chaperone HslO</fullName>
    </submittedName>
</protein>
<dbReference type="InterPro" id="IPR000397">
    <property type="entry name" value="Heat_shock_Hsp33"/>
</dbReference>
<keyword evidence="2" id="KW-0862">Zinc</keyword>
<dbReference type="InterPro" id="IPR016154">
    <property type="entry name" value="Heat_shock_Hsp33_C"/>
</dbReference>
<dbReference type="SUPFAM" id="SSF118352">
    <property type="entry name" value="HSP33 redox switch-like"/>
    <property type="match status" value="1"/>
</dbReference>
<accession>A0ABV8MQJ1</accession>
<dbReference type="Gene3D" id="3.55.30.10">
    <property type="entry name" value="Hsp33 domain"/>
    <property type="match status" value="1"/>
</dbReference>
<proteinExistence type="predicted"/>
<reference evidence="7" key="1">
    <citation type="journal article" date="2019" name="Int. J. Syst. Evol. Microbiol.">
        <title>The Global Catalogue of Microorganisms (GCM) 10K type strain sequencing project: providing services to taxonomists for standard genome sequencing and annotation.</title>
        <authorList>
            <consortium name="The Broad Institute Genomics Platform"/>
            <consortium name="The Broad Institute Genome Sequencing Center for Infectious Disease"/>
            <person name="Wu L."/>
            <person name="Ma J."/>
        </authorList>
    </citation>
    <scope>NUCLEOTIDE SEQUENCE [LARGE SCALE GENOMIC DNA]</scope>
    <source>
        <strain evidence="7">LMG 29894</strain>
    </source>
</reference>
<dbReference type="Proteomes" id="UP001595791">
    <property type="component" value="Unassembled WGS sequence"/>
</dbReference>
<evidence type="ECO:0000313" key="7">
    <source>
        <dbReference type="Proteomes" id="UP001595791"/>
    </source>
</evidence>
<dbReference type="PANTHER" id="PTHR30111:SF1">
    <property type="entry name" value="33 KDA CHAPERONIN"/>
    <property type="match status" value="1"/>
</dbReference>
<dbReference type="NCBIfam" id="NF001033">
    <property type="entry name" value="PRK00114.1"/>
    <property type="match status" value="1"/>
</dbReference>
<keyword evidence="1" id="KW-0963">Cytoplasm</keyword>
<name>A0ABV8MQJ1_9NEIS</name>
<dbReference type="PANTHER" id="PTHR30111">
    <property type="entry name" value="33 KDA CHAPERONIN"/>
    <property type="match status" value="1"/>
</dbReference>
<dbReference type="RefSeq" id="WP_378163255.1">
    <property type="nucleotide sequence ID" value="NZ_JBHSBU010000001.1"/>
</dbReference>
<keyword evidence="5" id="KW-0676">Redox-active center</keyword>
<sequence>MSQDTLQRFLFDAAPVRGEIVRLDHTWREVLIRRQYPVPLQKLMGELLAAASLLSAMLKFDGSLIMQLHGDGAVKLIVIECEADMTMRATARWDENVEIEDKPLPDLLGHGKFVITLDPREGGQAYQGIVGLQGGSIAAIIEHYMQSSQQLDTRLWLACDGQTSAGLMVQRLPAGHGDPDGWNRISLLADTITPAELLSLAPTEVLQRLFHEETVRLMAEDHPHFGCRCSRERVINMLRMMGLEEVEAILAERGQIDVSCEFCHQAYCFDAVDAAQVFASDAVIEAPTTRQ</sequence>
<evidence type="ECO:0000256" key="5">
    <source>
        <dbReference type="ARBA" id="ARBA00023284"/>
    </source>
</evidence>